<feature type="compositionally biased region" description="Basic and acidic residues" evidence="1">
    <location>
        <begin position="174"/>
        <end position="186"/>
    </location>
</feature>
<evidence type="ECO:0000313" key="2">
    <source>
        <dbReference type="RefSeq" id="XP_042613188.1"/>
    </source>
</evidence>
<proteinExistence type="predicted"/>
<reference evidence="2" key="1">
    <citation type="submission" date="2025-08" db="UniProtKB">
        <authorList>
            <consortium name="RefSeq"/>
        </authorList>
    </citation>
    <scope>IDENTIFICATION</scope>
    <source>
        <tissue evidence="2">Muscle</tissue>
    </source>
</reference>
<organism evidence="2">
    <name type="scientific">Cyprinus carpio</name>
    <name type="common">Common carp</name>
    <dbReference type="NCBI Taxonomy" id="7962"/>
    <lineage>
        <taxon>Eukaryota</taxon>
        <taxon>Metazoa</taxon>
        <taxon>Chordata</taxon>
        <taxon>Craniata</taxon>
        <taxon>Vertebrata</taxon>
        <taxon>Euteleostomi</taxon>
        <taxon>Actinopterygii</taxon>
        <taxon>Neopterygii</taxon>
        <taxon>Teleostei</taxon>
        <taxon>Ostariophysi</taxon>
        <taxon>Cypriniformes</taxon>
        <taxon>Cyprinidae</taxon>
        <taxon>Cyprininae</taxon>
        <taxon>Cyprinus</taxon>
    </lineage>
</organism>
<dbReference type="AlphaFoldDB" id="A0A9Q9Y3X6"/>
<evidence type="ECO:0000256" key="1">
    <source>
        <dbReference type="SAM" id="MobiDB-lite"/>
    </source>
</evidence>
<feature type="region of interest" description="Disordered" evidence="1">
    <location>
        <begin position="168"/>
        <end position="187"/>
    </location>
</feature>
<dbReference type="Proteomes" id="UP001155660">
    <property type="component" value="Chromosome A5"/>
</dbReference>
<dbReference type="KEGG" id="ccar:122145133"/>
<dbReference type="GeneID" id="122145133"/>
<accession>A0A9Q9Y3X6</accession>
<gene>
    <name evidence="2" type="primary">LOC122145133</name>
</gene>
<name>A0A9Q9Y3X6_CYPCA</name>
<sequence>MYNVSKATLAEKVPGLSCLSRIQKDCLTSTNSDASFHDSSVSRQSSVSKNKLHTTFASGSSAMVMGEVELDLMENRRNLSKVSFRDSSRQRILKCSSLLIEKPSVQMSASFSLCERDLVSSSLASATAPTVVYTKKSGSADITSDLSFNPKNDSMTHSFSDAPTIVISPASESNMREDTKGEEKSGSHCQDIMFDHTNINCPAELLETTERFLT</sequence>
<protein>
    <submittedName>
        <fullName evidence="2">Uncharacterized protein LOC122145133</fullName>
    </submittedName>
</protein>
<dbReference type="RefSeq" id="XP_042613188.1">
    <property type="nucleotide sequence ID" value="XM_042757254.1"/>
</dbReference>